<dbReference type="InterPro" id="IPR050602">
    <property type="entry name" value="Malonyl-ACP_OMT"/>
</dbReference>
<dbReference type="Pfam" id="PF08241">
    <property type="entry name" value="Methyltransf_11"/>
    <property type="match status" value="1"/>
</dbReference>
<keyword evidence="2" id="KW-0808">Transferase</keyword>
<dbReference type="GO" id="GO:0008168">
    <property type="term" value="F:methyltransferase activity"/>
    <property type="evidence" value="ECO:0007669"/>
    <property type="project" value="UniProtKB-KW"/>
</dbReference>
<dbReference type="SUPFAM" id="SSF53335">
    <property type="entry name" value="S-adenosyl-L-methionine-dependent methyltransferases"/>
    <property type="match status" value="1"/>
</dbReference>
<organism evidence="4 5">
    <name type="scientific">Dongia rigui</name>
    <dbReference type="NCBI Taxonomy" id="940149"/>
    <lineage>
        <taxon>Bacteria</taxon>
        <taxon>Pseudomonadati</taxon>
        <taxon>Pseudomonadota</taxon>
        <taxon>Alphaproteobacteria</taxon>
        <taxon>Rhodospirillales</taxon>
        <taxon>Dongiaceae</taxon>
        <taxon>Dongia</taxon>
    </lineage>
</organism>
<accession>A0ABU5DW76</accession>
<sequence length="293" mass="31616">MTDDRLIFDRAQLRRQRRRAASGFGGHDFLFRELAERLLDRLADIRQGFPLAADISPQPGFLAALRREIDPALGGIERMLAAGPVSPPPGAVGVVCEEEALPFRPGSLDLILSCLGLHWVNDLPGALVQIRDALRPDGLFLGVLLGGETLTELRQCLMEAELAASGGASPRVSPMVGMRDAAGLLQRASFALPVADSETITVTYKDALALMRELRGMGEGNALVARPRRPARREVIARASALYAARFAEPDGRIRATFQAIFLTGWAPAANQQQPARRGSGEVNLRDVFGSTC</sequence>
<keyword evidence="5" id="KW-1185">Reference proteome</keyword>
<dbReference type="Gene3D" id="3.40.50.150">
    <property type="entry name" value="Vaccinia Virus protein VP39"/>
    <property type="match status" value="1"/>
</dbReference>
<name>A0ABU5DW76_9PROT</name>
<feature type="domain" description="Methyltransferase type 11" evidence="3">
    <location>
        <begin position="94"/>
        <end position="141"/>
    </location>
</feature>
<dbReference type="GO" id="GO:0032259">
    <property type="term" value="P:methylation"/>
    <property type="evidence" value="ECO:0007669"/>
    <property type="project" value="UniProtKB-KW"/>
</dbReference>
<dbReference type="InterPro" id="IPR013216">
    <property type="entry name" value="Methyltransf_11"/>
</dbReference>
<comment type="caution">
    <text evidence="4">The sequence shown here is derived from an EMBL/GenBank/DDBJ whole genome shotgun (WGS) entry which is preliminary data.</text>
</comment>
<dbReference type="PANTHER" id="PTHR13090:SF1">
    <property type="entry name" value="ARGININE-HYDROXYLASE NDUFAF5, MITOCHONDRIAL"/>
    <property type="match status" value="1"/>
</dbReference>
<keyword evidence="1 4" id="KW-0489">Methyltransferase</keyword>
<dbReference type="Proteomes" id="UP001271769">
    <property type="component" value="Unassembled WGS sequence"/>
</dbReference>
<evidence type="ECO:0000313" key="4">
    <source>
        <dbReference type="EMBL" id="MDY0871237.1"/>
    </source>
</evidence>
<evidence type="ECO:0000256" key="1">
    <source>
        <dbReference type="ARBA" id="ARBA00022603"/>
    </source>
</evidence>
<gene>
    <name evidence="4" type="ORF">SMD31_04870</name>
</gene>
<evidence type="ECO:0000313" key="5">
    <source>
        <dbReference type="Proteomes" id="UP001271769"/>
    </source>
</evidence>
<dbReference type="RefSeq" id="WP_320499613.1">
    <property type="nucleotide sequence ID" value="NZ_JAXCLX010000001.1"/>
</dbReference>
<dbReference type="EMBL" id="JAXCLX010000001">
    <property type="protein sequence ID" value="MDY0871237.1"/>
    <property type="molecule type" value="Genomic_DNA"/>
</dbReference>
<proteinExistence type="predicted"/>
<dbReference type="InterPro" id="IPR029063">
    <property type="entry name" value="SAM-dependent_MTases_sf"/>
</dbReference>
<protein>
    <submittedName>
        <fullName evidence="4">Methyltransferase domain-containing protein</fullName>
    </submittedName>
</protein>
<evidence type="ECO:0000256" key="2">
    <source>
        <dbReference type="ARBA" id="ARBA00022679"/>
    </source>
</evidence>
<reference evidence="4 5" key="1">
    <citation type="journal article" date="2013" name="Antonie Van Leeuwenhoek">
        <title>Dongia rigui sp. nov., isolated from freshwater of a large wetland in Korea.</title>
        <authorList>
            <person name="Baik K.S."/>
            <person name="Hwang Y.M."/>
            <person name="Choi J.S."/>
            <person name="Kwon J."/>
            <person name="Seong C.N."/>
        </authorList>
    </citation>
    <scope>NUCLEOTIDE SEQUENCE [LARGE SCALE GENOMIC DNA]</scope>
    <source>
        <strain evidence="4 5">04SU4-P</strain>
    </source>
</reference>
<dbReference type="PANTHER" id="PTHR13090">
    <property type="entry name" value="ARGININE-HYDROXYLASE NDUFAF5, MITOCHONDRIAL"/>
    <property type="match status" value="1"/>
</dbReference>
<evidence type="ECO:0000259" key="3">
    <source>
        <dbReference type="Pfam" id="PF08241"/>
    </source>
</evidence>